<organism evidence="1 2">
    <name type="scientific">Caulobacter phage CcrSC</name>
    <dbReference type="NCBI Taxonomy" id="2283272"/>
    <lineage>
        <taxon>Viruses</taxon>
        <taxon>Duplodnaviria</taxon>
        <taxon>Heunggongvirae</taxon>
        <taxon>Uroviricota</taxon>
        <taxon>Caudoviricetes</taxon>
        <taxon>Jeanschmidtviridae</taxon>
        <taxon>Bertelyvirus</taxon>
        <taxon>Bertelyvirus SC</taxon>
    </lineage>
</organism>
<dbReference type="Proteomes" id="UP000259683">
    <property type="component" value="Segment"/>
</dbReference>
<dbReference type="EMBL" id="MH588547">
    <property type="protein sequence ID" value="AXQ69960.1"/>
    <property type="molecule type" value="Genomic_DNA"/>
</dbReference>
<reference evidence="1" key="1">
    <citation type="submission" date="2018-07" db="EMBL/GenBank/DDBJ databases">
        <authorList>
            <person name="Wilson K.M."/>
            <person name="Ely B."/>
        </authorList>
    </citation>
    <scope>NUCLEOTIDE SEQUENCE</scope>
</reference>
<protein>
    <submittedName>
        <fullName evidence="1">Uncharacterized protein</fullName>
    </submittedName>
</protein>
<reference evidence="1" key="2">
    <citation type="submission" date="2021-07" db="EMBL/GenBank/DDBJ databases">
        <title>Giant CbK-like Caulobacter bacteriophages have genetically divergent genomes.</title>
        <authorList>
            <person name="Wilson K."/>
            <person name="Ely B."/>
        </authorList>
    </citation>
    <scope>NUCLEOTIDE SEQUENCE</scope>
</reference>
<accession>A0A385EE82</accession>
<evidence type="ECO:0000313" key="2">
    <source>
        <dbReference type="Proteomes" id="UP000259683"/>
    </source>
</evidence>
<gene>
    <name evidence="1" type="ORF">CcrSC_gp378</name>
</gene>
<keyword evidence="2" id="KW-1185">Reference proteome</keyword>
<name>A0A385EE82_9CAUD</name>
<sequence length="58" mass="6714">MEWRDEPGVWKDVEPVNPALSSSFQLASLVEEGMVSVRRYGDLKYLPNFRIASYEPPR</sequence>
<proteinExistence type="predicted"/>
<evidence type="ECO:0000313" key="1">
    <source>
        <dbReference type="EMBL" id="AXQ69960.1"/>
    </source>
</evidence>